<organism evidence="1 2">
    <name type="scientific">Rangifer tarandus platyrhynchus</name>
    <name type="common">Svalbard reindeer</name>
    <dbReference type="NCBI Taxonomy" id="3082113"/>
    <lineage>
        <taxon>Eukaryota</taxon>
        <taxon>Metazoa</taxon>
        <taxon>Chordata</taxon>
        <taxon>Craniata</taxon>
        <taxon>Vertebrata</taxon>
        <taxon>Euteleostomi</taxon>
        <taxon>Mammalia</taxon>
        <taxon>Eutheria</taxon>
        <taxon>Laurasiatheria</taxon>
        <taxon>Artiodactyla</taxon>
        <taxon>Ruminantia</taxon>
        <taxon>Pecora</taxon>
        <taxon>Cervidae</taxon>
        <taxon>Odocoileinae</taxon>
        <taxon>Rangifer</taxon>
    </lineage>
</organism>
<dbReference type="Proteomes" id="UP001162501">
    <property type="component" value="Chromosome 21"/>
</dbReference>
<proteinExistence type="predicted"/>
<evidence type="ECO:0000313" key="2">
    <source>
        <dbReference type="Proteomes" id="UP001162501"/>
    </source>
</evidence>
<gene>
    <name evidence="1" type="ORF">MRATA1EN3_LOCUS12771</name>
</gene>
<sequence>MLDSEDSNFSEEEDSERSSDSEEAEVEEERRSAAGSEKEEEPEEEEEEEDDDRPPKKPRHGSFILDEADVDDEYKDEDQWEDGAEDILEKEEIEASNIDNVVLDEDQSGARRLQNLWRDQREEELGEYYMKKYAKSSVGEMVYGGSDELSMTSPSSSCSQESRIPICGLSNIKSVVAPEHVKGYIYVEAYKQTHVKQAIEGVGNLRLGYWNQQMVPIKEMTDVLKVVKEMANLKPKSWVHLKRGIYKGDIVQVDYVEPSQNTISLKMIPRIYYDRIKARMSLKDWFAKRKFKRPPQRLFDAEKIRSLGGDVASDGDFLIFEGNCYSRKGFLFKSFAMPAVITEGVKPTLSELEKSEDQPEGIDLEVVTESTGKEREHNFQPWDNVEVCEGELINVQGKILSVDGNKITIMPKHEDLKDMLEFPAQELGKYFKMGDHMKVTAGRFEGDTGLIVRVEENFIILFSDLTMHELKTVGVIVRLERETFQVLNMYGKVVTVRHQAVTRKKDNRFAVALDSEQNNIHVKDIVKVIDGPHSGREGEIRHLFRSFAFLHCKKVVENGGMFVCKTRHLVLAGGSKPRDVTNFTVGGFAPMSPRISSPMHPSAGGQRGGFGSPGGGSGGMSRGRGRRDSELIGQTVRISQGPYKGYIGVVKDATESTARVELHSTCQTISVDRQRLTTVGSRRPGGMASTYGRTPMYGSRTPMYGSQTPLQDGSRTPAQSGAWDPNKPNTPSRAEEEHEYAFDDEPTPSPQAYGGTPNPQTPGYPDPSSPQVKVRDTYLDTQVVGQTGVIRSVTTGGMCSVYLKDSEKVVSISSEHLEPITPTKNKVKVVLGEDWEATGVLLSIDGEDGIVRMDLDEQLKILNLRCLGKLLEA</sequence>
<dbReference type="EMBL" id="OX596105">
    <property type="protein sequence ID" value="CAI9701558.1"/>
    <property type="molecule type" value="Genomic_DNA"/>
</dbReference>
<name>A0ACB0ELH9_RANTA</name>
<protein>
    <submittedName>
        <fullName evidence="1">Uncharacterized protein</fullName>
    </submittedName>
</protein>
<evidence type="ECO:0000313" key="1">
    <source>
        <dbReference type="EMBL" id="CAI9701558.1"/>
    </source>
</evidence>
<accession>A0ACB0ELH9</accession>
<reference evidence="1" key="1">
    <citation type="submission" date="2023-05" db="EMBL/GenBank/DDBJ databases">
        <authorList>
            <consortium name="ELIXIR-Norway"/>
        </authorList>
    </citation>
    <scope>NUCLEOTIDE SEQUENCE</scope>
</reference>